<sequence length="145" mass="15748">MRRDPARRLHLQLVPELPLAPAAGTGPGAAAGGSWLGCRGWVETRLCAHRSLTAHSSFQGTRGFSRLHGRWLPSLIYCSIPKASPSWAQCEQTGAQEAKTTMEIQVHSHRAAPPLGQRQRKIPASFLCSSGFIEPGKEVNSKGRK</sequence>
<proteinExistence type="predicted"/>
<name>S7P9A9_MYOBR</name>
<evidence type="ECO:0000313" key="2">
    <source>
        <dbReference type="Proteomes" id="UP000052978"/>
    </source>
</evidence>
<organism evidence="1 2">
    <name type="scientific">Myotis brandtii</name>
    <name type="common">Brandt's bat</name>
    <dbReference type="NCBI Taxonomy" id="109478"/>
    <lineage>
        <taxon>Eukaryota</taxon>
        <taxon>Metazoa</taxon>
        <taxon>Chordata</taxon>
        <taxon>Craniata</taxon>
        <taxon>Vertebrata</taxon>
        <taxon>Euteleostomi</taxon>
        <taxon>Mammalia</taxon>
        <taxon>Eutheria</taxon>
        <taxon>Laurasiatheria</taxon>
        <taxon>Chiroptera</taxon>
        <taxon>Yangochiroptera</taxon>
        <taxon>Vespertilionidae</taxon>
        <taxon>Myotis</taxon>
    </lineage>
</organism>
<accession>S7P9A9</accession>
<dbReference type="AlphaFoldDB" id="S7P9A9"/>
<evidence type="ECO:0000313" key="1">
    <source>
        <dbReference type="EMBL" id="EPQ06823.1"/>
    </source>
</evidence>
<protein>
    <submittedName>
        <fullName evidence="1">Uncharacterized protein</fullName>
    </submittedName>
</protein>
<reference evidence="1 2" key="1">
    <citation type="journal article" date="2013" name="Nat. Commun.">
        <title>Genome analysis reveals insights into physiology and longevity of the Brandt's bat Myotis brandtii.</title>
        <authorList>
            <person name="Seim I."/>
            <person name="Fang X."/>
            <person name="Xiong Z."/>
            <person name="Lobanov A.V."/>
            <person name="Huang Z."/>
            <person name="Ma S."/>
            <person name="Feng Y."/>
            <person name="Turanov A.A."/>
            <person name="Zhu Y."/>
            <person name="Lenz T.L."/>
            <person name="Gerashchenko M.V."/>
            <person name="Fan D."/>
            <person name="Hee Yim S."/>
            <person name="Yao X."/>
            <person name="Jordan D."/>
            <person name="Xiong Y."/>
            <person name="Ma Y."/>
            <person name="Lyapunov A.N."/>
            <person name="Chen G."/>
            <person name="Kulakova O.I."/>
            <person name="Sun Y."/>
            <person name="Lee S.G."/>
            <person name="Bronson R.T."/>
            <person name="Moskalev A.A."/>
            <person name="Sunyaev S.R."/>
            <person name="Zhang G."/>
            <person name="Krogh A."/>
            <person name="Wang J."/>
            <person name="Gladyshev V.N."/>
        </authorList>
    </citation>
    <scope>NUCLEOTIDE SEQUENCE [LARGE SCALE GENOMIC DNA]</scope>
</reference>
<dbReference type="Proteomes" id="UP000052978">
    <property type="component" value="Unassembled WGS sequence"/>
</dbReference>
<dbReference type="EMBL" id="KE162063">
    <property type="protein sequence ID" value="EPQ06823.1"/>
    <property type="molecule type" value="Genomic_DNA"/>
</dbReference>
<keyword evidence="2" id="KW-1185">Reference proteome</keyword>
<gene>
    <name evidence="1" type="ORF">D623_10033416</name>
</gene>